<dbReference type="RefSeq" id="WP_209525035.1">
    <property type="nucleotide sequence ID" value="NZ_JAEEGA010000002.1"/>
</dbReference>
<sequence>MIRLMKADFYRVWHTKGFLATIGLVIAFAVMIVATESSGGIGVDTALPNLQGGSLKNSIFLAVFSSSMLLYLLIGVFVIIIGYEFSQKNYKNSLTAGVSRFQFILSKYLSEVIYLSTFVLLYFTAAMVTGIVKFGGTQNNLASFLLETLLLAVAIGLIISVIFCMATVLLVATGSTIIPTVFIVIYPILLQIIAVLTKWNFLKYFDFLNFVQLLGRQELSGEQLIPYVVTGVSVTIVSLIASTLIIRNKEL</sequence>
<feature type="transmembrane region" description="Helical" evidence="1">
    <location>
        <begin position="112"/>
        <end position="132"/>
    </location>
</feature>
<feature type="transmembrane region" description="Helical" evidence="1">
    <location>
        <begin position="59"/>
        <end position="83"/>
    </location>
</feature>
<feature type="transmembrane region" description="Helical" evidence="1">
    <location>
        <begin position="177"/>
        <end position="197"/>
    </location>
</feature>
<dbReference type="PANTHER" id="PTHR37305:SF1">
    <property type="entry name" value="MEMBRANE PROTEIN"/>
    <property type="match status" value="1"/>
</dbReference>
<reference evidence="2" key="1">
    <citation type="submission" date="2020-12" db="EMBL/GenBank/DDBJ databases">
        <title>Vagococcus allomyrinae sp. nov. and Enterococcus lavae sp. nov., isolated from the larvae of Allomyrina dichotoma.</title>
        <authorList>
            <person name="Lee S.D."/>
        </authorList>
    </citation>
    <scope>NUCLEOTIDE SEQUENCE</scope>
    <source>
        <strain evidence="2">BWB3-3</strain>
    </source>
</reference>
<evidence type="ECO:0000256" key="1">
    <source>
        <dbReference type="SAM" id="Phobius"/>
    </source>
</evidence>
<accession>A0A940P8Z4</accession>
<gene>
    <name evidence="2" type="ORF">I6N95_03865</name>
</gene>
<keyword evidence="1" id="KW-0472">Membrane</keyword>
<keyword evidence="1" id="KW-0812">Transmembrane</keyword>
<feature type="transmembrane region" description="Helical" evidence="1">
    <location>
        <begin position="224"/>
        <end position="246"/>
    </location>
</feature>
<proteinExistence type="predicted"/>
<evidence type="ECO:0000313" key="2">
    <source>
        <dbReference type="EMBL" id="MBP1040142.1"/>
    </source>
</evidence>
<dbReference type="PANTHER" id="PTHR37305">
    <property type="entry name" value="INTEGRAL MEMBRANE PROTEIN-RELATED"/>
    <property type="match status" value="1"/>
</dbReference>
<evidence type="ECO:0000313" key="3">
    <source>
        <dbReference type="Proteomes" id="UP000674938"/>
    </source>
</evidence>
<dbReference type="AlphaFoldDB" id="A0A940P8Z4"/>
<feature type="transmembrane region" description="Helical" evidence="1">
    <location>
        <begin position="144"/>
        <end position="170"/>
    </location>
</feature>
<dbReference type="Pfam" id="PF12730">
    <property type="entry name" value="ABC2_membrane_4"/>
    <property type="match status" value="1"/>
</dbReference>
<keyword evidence="3" id="KW-1185">Reference proteome</keyword>
<organism evidence="2 3">
    <name type="scientific">Vagococcus allomyrinae</name>
    <dbReference type="NCBI Taxonomy" id="2794353"/>
    <lineage>
        <taxon>Bacteria</taxon>
        <taxon>Bacillati</taxon>
        <taxon>Bacillota</taxon>
        <taxon>Bacilli</taxon>
        <taxon>Lactobacillales</taxon>
        <taxon>Enterococcaceae</taxon>
        <taxon>Vagococcus</taxon>
    </lineage>
</organism>
<dbReference type="Proteomes" id="UP000674938">
    <property type="component" value="Unassembled WGS sequence"/>
</dbReference>
<comment type="caution">
    <text evidence="2">The sequence shown here is derived from an EMBL/GenBank/DDBJ whole genome shotgun (WGS) entry which is preliminary data.</text>
</comment>
<dbReference type="EMBL" id="JAEEGA010000002">
    <property type="protein sequence ID" value="MBP1040142.1"/>
    <property type="molecule type" value="Genomic_DNA"/>
</dbReference>
<feature type="transmembrane region" description="Helical" evidence="1">
    <location>
        <begin position="12"/>
        <end position="34"/>
    </location>
</feature>
<protein>
    <submittedName>
        <fullName evidence="2">ABC transporter permease</fullName>
    </submittedName>
</protein>
<keyword evidence="1" id="KW-1133">Transmembrane helix</keyword>
<name>A0A940P8Z4_9ENTE</name>